<organism evidence="6 7">
    <name type="scientific">Pontivivens insulae</name>
    <dbReference type="NCBI Taxonomy" id="1639689"/>
    <lineage>
        <taxon>Bacteria</taxon>
        <taxon>Pseudomonadati</taxon>
        <taxon>Pseudomonadota</taxon>
        <taxon>Alphaproteobacteria</taxon>
        <taxon>Rhodobacterales</taxon>
        <taxon>Paracoccaceae</taxon>
        <taxon>Pontivivens</taxon>
    </lineage>
</organism>
<dbReference type="PANTHER" id="PTHR30579">
    <property type="entry name" value="TRANSCRIPTIONAL REGULATOR"/>
    <property type="match status" value="1"/>
</dbReference>
<reference evidence="6 7" key="1">
    <citation type="submission" date="2018-03" db="EMBL/GenBank/DDBJ databases">
        <authorList>
            <person name="Keele B.F."/>
        </authorList>
    </citation>
    <scope>NUCLEOTIDE SEQUENCE [LARGE SCALE GENOMIC DNA]</scope>
    <source>
        <strain evidence="6 7">CeCT 8812</strain>
    </source>
</reference>
<evidence type="ECO:0000256" key="4">
    <source>
        <dbReference type="ARBA" id="ARBA00023163"/>
    </source>
</evidence>
<dbReference type="InterPro" id="IPR036390">
    <property type="entry name" value="WH_DNA-bd_sf"/>
</dbReference>
<dbReference type="Pfam" id="PF03466">
    <property type="entry name" value="LysR_substrate"/>
    <property type="match status" value="1"/>
</dbReference>
<dbReference type="GO" id="GO:0003700">
    <property type="term" value="F:DNA-binding transcription factor activity"/>
    <property type="evidence" value="ECO:0007669"/>
    <property type="project" value="InterPro"/>
</dbReference>
<dbReference type="InterPro" id="IPR036388">
    <property type="entry name" value="WH-like_DNA-bd_sf"/>
</dbReference>
<evidence type="ECO:0000259" key="5">
    <source>
        <dbReference type="PROSITE" id="PS50931"/>
    </source>
</evidence>
<keyword evidence="7" id="KW-1185">Reference proteome</keyword>
<comment type="similarity">
    <text evidence="1">Belongs to the LysR transcriptional regulatory family.</text>
</comment>
<dbReference type="SUPFAM" id="SSF53850">
    <property type="entry name" value="Periplasmic binding protein-like II"/>
    <property type="match status" value="1"/>
</dbReference>
<protein>
    <submittedName>
        <fullName evidence="6">HTH-type transcriptional regulator DmlR</fullName>
    </submittedName>
</protein>
<evidence type="ECO:0000256" key="1">
    <source>
        <dbReference type="ARBA" id="ARBA00009437"/>
    </source>
</evidence>
<dbReference type="Gene3D" id="1.10.10.10">
    <property type="entry name" value="Winged helix-like DNA-binding domain superfamily/Winged helix DNA-binding domain"/>
    <property type="match status" value="1"/>
</dbReference>
<dbReference type="RefSeq" id="WP_245895206.1">
    <property type="nucleotide sequence ID" value="NZ_OMKW01000001.1"/>
</dbReference>
<sequence>MSLNWNDLRIFLALSRAQTLLAAGEVLSLDPATVGRRVAALEQALGERLFDRSPRGYALTEAGRKLMEPAERMESAAAATSDFRARPEGISGTVRVGAPGGVANEVLGPALLSLADEHTDLRLELVALPRVFSLSKREADLALALTPPSAGRLTTRRIADYGLHLYAGDALIARHGLTRLRDLKDVRFIGYVSDLIFDKELDYLPLISPDLRPQLTCTALMIQARWIMAGAGVGVLPDFIGSALKGVSRVLENEVSFTRAFHLIRHEDDLRVPRISRAADAIVAAVREAVSV</sequence>
<name>A0A2R8A796_9RHOB</name>
<dbReference type="Gene3D" id="3.40.190.290">
    <property type="match status" value="1"/>
</dbReference>
<evidence type="ECO:0000313" key="7">
    <source>
        <dbReference type="Proteomes" id="UP000244932"/>
    </source>
</evidence>
<dbReference type="AlphaFoldDB" id="A0A2R8A796"/>
<dbReference type="InterPro" id="IPR000847">
    <property type="entry name" value="LysR_HTH_N"/>
</dbReference>
<dbReference type="SUPFAM" id="SSF46785">
    <property type="entry name" value="Winged helix' DNA-binding domain"/>
    <property type="match status" value="1"/>
</dbReference>
<dbReference type="Proteomes" id="UP000244932">
    <property type="component" value="Unassembled WGS sequence"/>
</dbReference>
<keyword evidence="2" id="KW-0805">Transcription regulation</keyword>
<dbReference type="InterPro" id="IPR005119">
    <property type="entry name" value="LysR_subst-bd"/>
</dbReference>
<accession>A0A2R8A796</accession>
<dbReference type="InterPro" id="IPR050176">
    <property type="entry name" value="LTTR"/>
</dbReference>
<dbReference type="EMBL" id="OMKW01000001">
    <property type="protein sequence ID" value="SPF28117.1"/>
    <property type="molecule type" value="Genomic_DNA"/>
</dbReference>
<keyword evidence="4" id="KW-0804">Transcription</keyword>
<dbReference type="PANTHER" id="PTHR30579:SF3">
    <property type="entry name" value="TRANSCRIPTIONAL REGULATORY PROTEIN"/>
    <property type="match status" value="1"/>
</dbReference>
<keyword evidence="3" id="KW-0238">DNA-binding</keyword>
<evidence type="ECO:0000313" key="6">
    <source>
        <dbReference type="EMBL" id="SPF28117.1"/>
    </source>
</evidence>
<dbReference type="PROSITE" id="PS50931">
    <property type="entry name" value="HTH_LYSR"/>
    <property type="match status" value="1"/>
</dbReference>
<gene>
    <name evidence="6" type="primary">dmlR_1</name>
    <name evidence="6" type="ORF">POI8812_00415</name>
</gene>
<evidence type="ECO:0000256" key="2">
    <source>
        <dbReference type="ARBA" id="ARBA00023015"/>
    </source>
</evidence>
<dbReference type="GO" id="GO:0003677">
    <property type="term" value="F:DNA binding"/>
    <property type="evidence" value="ECO:0007669"/>
    <property type="project" value="UniProtKB-KW"/>
</dbReference>
<evidence type="ECO:0000256" key="3">
    <source>
        <dbReference type="ARBA" id="ARBA00023125"/>
    </source>
</evidence>
<dbReference type="Pfam" id="PF00126">
    <property type="entry name" value="HTH_1"/>
    <property type="match status" value="1"/>
</dbReference>
<proteinExistence type="inferred from homology"/>
<feature type="domain" description="HTH lysR-type" evidence="5">
    <location>
        <begin position="3"/>
        <end position="60"/>
    </location>
</feature>